<protein>
    <submittedName>
        <fullName evidence="1">Uncharacterized protein</fullName>
    </submittedName>
</protein>
<proteinExistence type="predicted"/>
<organism evidence="1">
    <name type="scientific">marine sediment metagenome</name>
    <dbReference type="NCBI Taxonomy" id="412755"/>
    <lineage>
        <taxon>unclassified sequences</taxon>
        <taxon>metagenomes</taxon>
        <taxon>ecological metagenomes</taxon>
    </lineage>
</organism>
<gene>
    <name evidence="1" type="ORF">S03H2_41108</name>
</gene>
<name>X1IMR1_9ZZZZ</name>
<dbReference type="InterPro" id="IPR021280">
    <property type="entry name" value="TMEM260-like"/>
</dbReference>
<dbReference type="AlphaFoldDB" id="X1IMR1"/>
<accession>X1IMR1</accession>
<evidence type="ECO:0000313" key="1">
    <source>
        <dbReference type="EMBL" id="GAH67414.1"/>
    </source>
</evidence>
<reference evidence="1" key="1">
    <citation type="journal article" date="2014" name="Front. Microbiol.">
        <title>High frequency of phylogenetically diverse reductive dehalogenase-homologous genes in deep subseafloor sedimentary metagenomes.</title>
        <authorList>
            <person name="Kawai M."/>
            <person name="Futagami T."/>
            <person name="Toyoda A."/>
            <person name="Takaki Y."/>
            <person name="Nishi S."/>
            <person name="Hori S."/>
            <person name="Arai W."/>
            <person name="Tsubouchi T."/>
            <person name="Morono Y."/>
            <person name="Uchiyama I."/>
            <person name="Ito T."/>
            <person name="Fujiyama A."/>
            <person name="Inagaki F."/>
            <person name="Takami H."/>
        </authorList>
    </citation>
    <scope>NUCLEOTIDE SEQUENCE</scope>
    <source>
        <strain evidence="1">Expedition CK06-06</strain>
    </source>
</reference>
<sequence>MAFIFALALAVYNATLTPSLSYQSADGNELATVCYTQGLAHSTGYPLYTWLGKLFTFIPVS</sequence>
<dbReference type="EMBL" id="BARU01025521">
    <property type="protein sequence ID" value="GAH67414.1"/>
    <property type="molecule type" value="Genomic_DNA"/>
</dbReference>
<comment type="caution">
    <text evidence="1">The sequence shown here is derived from an EMBL/GenBank/DDBJ whole genome shotgun (WGS) entry which is preliminary data.</text>
</comment>
<dbReference type="Pfam" id="PF11028">
    <property type="entry name" value="TMEM260-like"/>
    <property type="match status" value="1"/>
</dbReference>
<feature type="non-terminal residue" evidence="1">
    <location>
        <position position="61"/>
    </location>
</feature>